<feature type="non-terminal residue" evidence="1">
    <location>
        <position position="1"/>
    </location>
</feature>
<comment type="caution">
    <text evidence="1">The sequence shown here is derived from an EMBL/GenBank/DDBJ whole genome shotgun (WGS) entry which is preliminary data.</text>
</comment>
<evidence type="ECO:0000313" key="1">
    <source>
        <dbReference type="EMBL" id="MES1922994.1"/>
    </source>
</evidence>
<dbReference type="SUPFAM" id="SSF52540">
    <property type="entry name" value="P-loop containing nucleoside triphosphate hydrolases"/>
    <property type="match status" value="1"/>
</dbReference>
<protein>
    <recommendedName>
        <fullName evidence="3">AIG1-type G domain-containing protein</fullName>
    </recommendedName>
</protein>
<reference evidence="1 2" key="1">
    <citation type="journal article" date="2024" name="BMC Biol.">
        <title>Comparative genomics of Ascetosporea gives new insight into the evolutionary basis for animal parasitism in Rhizaria.</title>
        <authorList>
            <person name="Hiltunen Thoren M."/>
            <person name="Onut-Brannstrom I."/>
            <person name="Alfjorden A."/>
            <person name="Peckova H."/>
            <person name="Swords F."/>
            <person name="Hooper C."/>
            <person name="Holzer A.S."/>
            <person name="Bass D."/>
            <person name="Burki F."/>
        </authorList>
    </citation>
    <scope>NUCLEOTIDE SEQUENCE [LARGE SCALE GENOMIC DNA]</scope>
    <source>
        <strain evidence="1">20-A016</strain>
    </source>
</reference>
<dbReference type="InterPro" id="IPR027417">
    <property type="entry name" value="P-loop_NTPase"/>
</dbReference>
<dbReference type="Proteomes" id="UP001439008">
    <property type="component" value="Unassembled WGS sequence"/>
</dbReference>
<dbReference type="EMBL" id="JBDODL010004280">
    <property type="protein sequence ID" value="MES1922994.1"/>
    <property type="molecule type" value="Genomic_DNA"/>
</dbReference>
<keyword evidence="2" id="KW-1185">Reference proteome</keyword>
<name>A0ABV2AU54_9EUKA</name>
<organism evidence="1 2">
    <name type="scientific">Bonamia ostreae</name>
    <dbReference type="NCBI Taxonomy" id="126728"/>
    <lineage>
        <taxon>Eukaryota</taxon>
        <taxon>Sar</taxon>
        <taxon>Rhizaria</taxon>
        <taxon>Endomyxa</taxon>
        <taxon>Ascetosporea</taxon>
        <taxon>Haplosporida</taxon>
        <taxon>Bonamia</taxon>
    </lineage>
</organism>
<evidence type="ECO:0008006" key="3">
    <source>
        <dbReference type="Google" id="ProtNLM"/>
    </source>
</evidence>
<gene>
    <name evidence="1" type="ORF">MHBO_004527</name>
</gene>
<accession>A0ABV2AU54</accession>
<proteinExistence type="predicted"/>
<sequence>SKDKRKTAINLIDIPGNKIARQNYRNLVEDADVCVLLFSRQNKNEFKDQILPHLNEVTKPNKIFPKMVIILNSFYQNNQFGIDDAKQILYEEIKNIYSSKILQNENEFKKMLNFFNGENEIRKSIDKIEILELNVFHSSCRLLSKLFFENLIEQ</sequence>
<evidence type="ECO:0000313" key="2">
    <source>
        <dbReference type="Proteomes" id="UP001439008"/>
    </source>
</evidence>